<dbReference type="EMBL" id="JANAWD010000601">
    <property type="protein sequence ID" value="KAJ3477375.1"/>
    <property type="molecule type" value="Genomic_DNA"/>
</dbReference>
<reference evidence="2" key="1">
    <citation type="submission" date="2022-07" db="EMBL/GenBank/DDBJ databases">
        <title>Genome Sequence of Physisporinus lineatus.</title>
        <authorList>
            <person name="Buettner E."/>
        </authorList>
    </citation>
    <scope>NUCLEOTIDE SEQUENCE</scope>
    <source>
        <strain evidence="2">VT162</strain>
    </source>
</reference>
<dbReference type="Proteomes" id="UP001212997">
    <property type="component" value="Unassembled WGS sequence"/>
</dbReference>
<gene>
    <name evidence="2" type="ORF">NLI96_g10504</name>
</gene>
<comment type="caution">
    <text evidence="2">The sequence shown here is derived from an EMBL/GenBank/DDBJ whole genome shotgun (WGS) entry which is preliminary data.</text>
</comment>
<evidence type="ECO:0000313" key="3">
    <source>
        <dbReference type="Proteomes" id="UP001212997"/>
    </source>
</evidence>
<dbReference type="AlphaFoldDB" id="A0AAD5Y987"/>
<sequence length="77" mass="8150">MNVTSGVSGEPERQLTGCRKRFPSKLAHNNPSYADCLVKQQRGAPKLSSSILEDLSVNPTAKSIPAAKGKGVNRSAV</sequence>
<organism evidence="2 3">
    <name type="scientific">Meripilus lineatus</name>
    <dbReference type="NCBI Taxonomy" id="2056292"/>
    <lineage>
        <taxon>Eukaryota</taxon>
        <taxon>Fungi</taxon>
        <taxon>Dikarya</taxon>
        <taxon>Basidiomycota</taxon>
        <taxon>Agaricomycotina</taxon>
        <taxon>Agaricomycetes</taxon>
        <taxon>Polyporales</taxon>
        <taxon>Meripilaceae</taxon>
        <taxon>Meripilus</taxon>
    </lineage>
</organism>
<evidence type="ECO:0000313" key="2">
    <source>
        <dbReference type="EMBL" id="KAJ3477375.1"/>
    </source>
</evidence>
<name>A0AAD5Y987_9APHY</name>
<proteinExistence type="predicted"/>
<evidence type="ECO:0000256" key="1">
    <source>
        <dbReference type="SAM" id="MobiDB-lite"/>
    </source>
</evidence>
<accession>A0AAD5Y987</accession>
<protein>
    <submittedName>
        <fullName evidence="2">Uncharacterized protein</fullName>
    </submittedName>
</protein>
<feature type="region of interest" description="Disordered" evidence="1">
    <location>
        <begin position="54"/>
        <end position="77"/>
    </location>
</feature>
<keyword evidence="3" id="KW-1185">Reference proteome</keyword>